<dbReference type="AlphaFoldDB" id="I3YGF7"/>
<dbReference type="STRING" id="765911.Thivi_4262"/>
<proteinExistence type="predicted"/>
<organism evidence="2 3">
    <name type="scientific">Thiocystis violascens (strain ATCC 17096 / DSM 198 / 6111)</name>
    <name type="common">Chromatium violascens</name>
    <dbReference type="NCBI Taxonomy" id="765911"/>
    <lineage>
        <taxon>Bacteria</taxon>
        <taxon>Pseudomonadati</taxon>
        <taxon>Pseudomonadota</taxon>
        <taxon>Gammaproteobacteria</taxon>
        <taxon>Chromatiales</taxon>
        <taxon>Chromatiaceae</taxon>
        <taxon>Thiocystis</taxon>
    </lineage>
</organism>
<evidence type="ECO:0000313" key="2">
    <source>
        <dbReference type="EMBL" id="AFL76075.1"/>
    </source>
</evidence>
<accession>I3YGF7</accession>
<keyword evidence="3" id="KW-1185">Reference proteome</keyword>
<dbReference type="HOGENOM" id="CLU_2792750_0_0_6"/>
<dbReference type="Proteomes" id="UP000006062">
    <property type="component" value="Chromosome"/>
</dbReference>
<evidence type="ECO:0000313" key="3">
    <source>
        <dbReference type="Proteomes" id="UP000006062"/>
    </source>
</evidence>
<dbReference type="EMBL" id="CP003154">
    <property type="protein sequence ID" value="AFL76075.1"/>
    <property type="molecule type" value="Genomic_DNA"/>
</dbReference>
<evidence type="ECO:0000256" key="1">
    <source>
        <dbReference type="SAM" id="MobiDB-lite"/>
    </source>
</evidence>
<dbReference type="KEGG" id="tvi:Thivi_4262"/>
<name>I3YGF7_THIV6</name>
<sequence>MHVRLQPQPDENRHFDSRLPPIARKTGAGDALWTPPMCRDLTGPLSNLTVIDHTARCLRETLRMVDGR</sequence>
<reference evidence="2 3" key="1">
    <citation type="submission" date="2012-06" db="EMBL/GenBank/DDBJ databases">
        <title>Complete sequence of Thiocystis violascens DSM 198.</title>
        <authorList>
            <consortium name="US DOE Joint Genome Institute"/>
            <person name="Lucas S."/>
            <person name="Han J."/>
            <person name="Lapidus A."/>
            <person name="Cheng J.-F."/>
            <person name="Goodwin L."/>
            <person name="Pitluck S."/>
            <person name="Peters L."/>
            <person name="Ovchinnikova G."/>
            <person name="Teshima H."/>
            <person name="Detter J.C."/>
            <person name="Han C."/>
            <person name="Tapia R."/>
            <person name="Land M."/>
            <person name="Hauser L."/>
            <person name="Kyrpides N."/>
            <person name="Ivanova N."/>
            <person name="Pagani I."/>
            <person name="Vogl K."/>
            <person name="Liu Z."/>
            <person name="Frigaard N.-U."/>
            <person name="Bryant D."/>
            <person name="Woyke T."/>
        </authorList>
    </citation>
    <scope>NUCLEOTIDE SEQUENCE [LARGE SCALE GENOMIC DNA]</scope>
    <source>
        <strain evidence="3">ATCC 17096 / DSM 198 / 6111</strain>
    </source>
</reference>
<protein>
    <submittedName>
        <fullName evidence="2">Uncharacterized protein</fullName>
    </submittedName>
</protein>
<feature type="region of interest" description="Disordered" evidence="1">
    <location>
        <begin position="1"/>
        <end position="21"/>
    </location>
</feature>
<gene>
    <name evidence="2" type="ordered locus">Thivi_4262</name>
</gene>